<proteinExistence type="predicted"/>
<feature type="region of interest" description="Disordered" evidence="4">
    <location>
        <begin position="354"/>
        <end position="417"/>
    </location>
</feature>
<feature type="compositionally biased region" description="Basic and acidic residues" evidence="4">
    <location>
        <begin position="355"/>
        <end position="375"/>
    </location>
</feature>
<evidence type="ECO:0000256" key="3">
    <source>
        <dbReference type="ARBA" id="ARBA00023242"/>
    </source>
</evidence>
<sequence>METARALFFRKLLFSIEFALCFKGGSVRKPHQITASAPTQSAVVEGDVMRSETSQRSMRSRERDEDEETPQEPSPAPSPRRTGAGPSSQDDEERRDTSSEARISDSLRFRQHHPPPPPAPRRGGPHEWRRRRRGSPPPTRRRGGSTVFHSRHQRFHERPDDCVRAGSASSSRRQRLDGQHDPDLYSSMRQWFGRGSQGGRADDRSREVYTAYRGSVSEGGYIHGNNPNLIPQEGDWVYHAPYCGNLNFARRTHRNNCNKHRNGPQLPAPSHTSWGVSFRGSPPRTLDPIGCVPRRDFHRYGSLPSQGWSVEDPRMPPPAFGAKFASSKRRERGDYHDELEYRRRHQLDRPAALEWDGRDGNRDNRWRSISRERSRSPLVERQSSSVFFGHGRDDELNMAQTRGYRQVESRKKRRRAH</sequence>
<name>A0A4S8JHG2_MUSBA</name>
<evidence type="ECO:0008006" key="8">
    <source>
        <dbReference type="Google" id="ProtNLM"/>
    </source>
</evidence>
<dbReference type="InterPro" id="IPR036443">
    <property type="entry name" value="Znf_RanBP2_sf"/>
</dbReference>
<dbReference type="PANTHER" id="PTHR23238">
    <property type="entry name" value="RNA BINDING PROTEIN"/>
    <property type="match status" value="1"/>
</dbReference>
<evidence type="ECO:0000256" key="5">
    <source>
        <dbReference type="SAM" id="SignalP"/>
    </source>
</evidence>
<feature type="compositionally biased region" description="Polar residues" evidence="4">
    <location>
        <begin position="33"/>
        <end position="42"/>
    </location>
</feature>
<keyword evidence="5" id="KW-0732">Signal</keyword>
<protein>
    <recommendedName>
        <fullName evidence="8">Btz domain-containing protein</fullName>
    </recommendedName>
</protein>
<dbReference type="GO" id="GO:0005634">
    <property type="term" value="C:nucleus"/>
    <property type="evidence" value="ECO:0007669"/>
    <property type="project" value="UniProtKB-SubCell"/>
</dbReference>
<dbReference type="SUPFAM" id="SSF90209">
    <property type="entry name" value="Ran binding protein zinc finger-like"/>
    <property type="match status" value="1"/>
</dbReference>
<feature type="compositionally biased region" description="Basic and acidic residues" evidence="4">
    <location>
        <begin position="92"/>
        <end position="108"/>
    </location>
</feature>
<dbReference type="AlphaFoldDB" id="A0A4S8JHG2"/>
<comment type="subcellular location">
    <subcellularLocation>
        <location evidence="1">Nucleus</location>
    </subcellularLocation>
</comment>
<feature type="region of interest" description="Disordered" evidence="4">
    <location>
        <begin position="260"/>
        <end position="281"/>
    </location>
</feature>
<dbReference type="GO" id="GO:0006355">
    <property type="term" value="P:regulation of DNA-templated transcription"/>
    <property type="evidence" value="ECO:0007669"/>
    <property type="project" value="InterPro"/>
</dbReference>
<feature type="signal peptide" evidence="5">
    <location>
        <begin position="1"/>
        <end position="21"/>
    </location>
</feature>
<evidence type="ECO:0000313" key="7">
    <source>
        <dbReference type="Proteomes" id="UP000317650"/>
    </source>
</evidence>
<comment type="caution">
    <text evidence="6">The sequence shown here is derived from an EMBL/GenBank/DDBJ whole genome shotgun (WGS) entry which is preliminary data.</text>
</comment>
<feature type="compositionally biased region" description="Basic residues" evidence="4">
    <location>
        <begin position="128"/>
        <end position="155"/>
    </location>
</feature>
<dbReference type="GO" id="GO:0003723">
    <property type="term" value="F:RNA binding"/>
    <property type="evidence" value="ECO:0007669"/>
    <property type="project" value="UniProtKB-KW"/>
</dbReference>
<keyword evidence="7" id="KW-1185">Reference proteome</keyword>
<keyword evidence="2" id="KW-0694">RNA-binding</keyword>
<dbReference type="Gene3D" id="4.10.1060.10">
    <property type="entry name" value="Zinc finger, RanBP2-type"/>
    <property type="match status" value="1"/>
</dbReference>
<evidence type="ECO:0000313" key="6">
    <source>
        <dbReference type="EMBL" id="THU60969.1"/>
    </source>
</evidence>
<feature type="compositionally biased region" description="Basic and acidic residues" evidence="4">
    <location>
        <begin position="174"/>
        <end position="183"/>
    </location>
</feature>
<dbReference type="STRING" id="52838.A0A4S8JHG2"/>
<feature type="chain" id="PRO_5020717492" description="Btz domain-containing protein" evidence="5">
    <location>
        <begin position="22"/>
        <end position="417"/>
    </location>
</feature>
<organism evidence="6 7">
    <name type="scientific">Musa balbisiana</name>
    <name type="common">Banana</name>
    <dbReference type="NCBI Taxonomy" id="52838"/>
    <lineage>
        <taxon>Eukaryota</taxon>
        <taxon>Viridiplantae</taxon>
        <taxon>Streptophyta</taxon>
        <taxon>Embryophyta</taxon>
        <taxon>Tracheophyta</taxon>
        <taxon>Spermatophyta</taxon>
        <taxon>Magnoliopsida</taxon>
        <taxon>Liliopsida</taxon>
        <taxon>Zingiberales</taxon>
        <taxon>Musaceae</taxon>
        <taxon>Musa</taxon>
    </lineage>
</organism>
<reference evidence="6 7" key="1">
    <citation type="journal article" date="2019" name="Nat. Plants">
        <title>Genome sequencing of Musa balbisiana reveals subgenome evolution and function divergence in polyploid bananas.</title>
        <authorList>
            <person name="Yao X."/>
        </authorList>
    </citation>
    <scope>NUCLEOTIDE SEQUENCE [LARGE SCALE GENOMIC DNA]</scope>
    <source>
        <strain evidence="7">cv. DH-PKW</strain>
        <tissue evidence="6">Leaves</tissue>
    </source>
</reference>
<dbReference type="Proteomes" id="UP000317650">
    <property type="component" value="Chromosome 7"/>
</dbReference>
<feature type="region of interest" description="Disordered" evidence="4">
    <location>
        <begin position="31"/>
        <end position="184"/>
    </location>
</feature>
<evidence type="ECO:0000256" key="4">
    <source>
        <dbReference type="SAM" id="MobiDB-lite"/>
    </source>
</evidence>
<gene>
    <name evidence="6" type="ORF">C4D60_Mb07t18340</name>
</gene>
<evidence type="ECO:0000256" key="1">
    <source>
        <dbReference type="ARBA" id="ARBA00004123"/>
    </source>
</evidence>
<accession>A0A4S8JHG2</accession>
<keyword evidence="3" id="KW-0539">Nucleus</keyword>
<dbReference type="EMBL" id="PYDT01000005">
    <property type="protein sequence ID" value="THU60969.1"/>
    <property type="molecule type" value="Genomic_DNA"/>
</dbReference>
<dbReference type="InterPro" id="IPR034870">
    <property type="entry name" value="TET_fam"/>
</dbReference>
<evidence type="ECO:0000256" key="2">
    <source>
        <dbReference type="ARBA" id="ARBA00022884"/>
    </source>
</evidence>